<dbReference type="RefSeq" id="WP_101896187.1">
    <property type="nucleotide sequence ID" value="NZ_CP022684.1"/>
</dbReference>
<dbReference type="KEGG" id="kak:Kalk_02680"/>
<feature type="transmembrane region" description="Helical" evidence="2">
    <location>
        <begin position="13"/>
        <end position="31"/>
    </location>
</feature>
<dbReference type="EMBL" id="CP022684">
    <property type="protein sequence ID" value="AUM14819.1"/>
    <property type="molecule type" value="Genomic_DNA"/>
</dbReference>
<dbReference type="InterPro" id="IPR021212">
    <property type="entry name" value="DUF2760"/>
</dbReference>
<reference evidence="5" key="1">
    <citation type="submission" date="2017-08" db="EMBL/GenBank/DDBJ databases">
        <title>Direct submision.</title>
        <authorList>
            <person name="Kim S.-J."/>
            <person name="Rhee S.-K."/>
        </authorList>
    </citation>
    <scope>NUCLEOTIDE SEQUENCE [LARGE SCALE GENOMIC DNA]</scope>
    <source>
        <strain evidence="5">GI5</strain>
    </source>
</reference>
<keyword evidence="2" id="KW-0812">Transmembrane</keyword>
<evidence type="ECO:0000259" key="3">
    <source>
        <dbReference type="Pfam" id="PF10816"/>
    </source>
</evidence>
<dbReference type="OrthoDB" id="21395at2"/>
<sequence>MEFNPVMPATIDVLHLILGAVALILLVVAVIRGSGKKVAVSEPEAVVASEHKPAQSPQPEPQPTLKSKDPESALQLLGLLQQEARFIDFLNEDLTGFSDAEIGAVSRVVHEGSKKLLDQYFVLEPVRSEDEESRVTLEAGFNPAENRVTGNVVGEPPFNGVLVHRGWRALKSELPKLAQGHDPRIIAPAEVEL</sequence>
<protein>
    <recommendedName>
        <fullName evidence="3">DUF2760 domain-containing protein</fullName>
    </recommendedName>
</protein>
<keyword evidence="2" id="KW-0472">Membrane</keyword>
<keyword evidence="5" id="KW-1185">Reference proteome</keyword>
<accession>A0A2K9LR50</accession>
<dbReference type="Pfam" id="PF10816">
    <property type="entry name" value="DUF2760"/>
    <property type="match status" value="1"/>
</dbReference>
<evidence type="ECO:0000313" key="5">
    <source>
        <dbReference type="Proteomes" id="UP000235116"/>
    </source>
</evidence>
<dbReference type="AlphaFoldDB" id="A0A2K9LR50"/>
<feature type="region of interest" description="Disordered" evidence="1">
    <location>
        <begin position="46"/>
        <end position="68"/>
    </location>
</feature>
<proteinExistence type="predicted"/>
<feature type="domain" description="DUF2760" evidence="3">
    <location>
        <begin position="70"/>
        <end position="192"/>
    </location>
</feature>
<evidence type="ECO:0000313" key="4">
    <source>
        <dbReference type="EMBL" id="AUM14819.1"/>
    </source>
</evidence>
<gene>
    <name evidence="4" type="ORF">Kalk_02680</name>
</gene>
<organism evidence="4 5">
    <name type="scientific">Ketobacter alkanivorans</name>
    <dbReference type="NCBI Taxonomy" id="1917421"/>
    <lineage>
        <taxon>Bacteria</taxon>
        <taxon>Pseudomonadati</taxon>
        <taxon>Pseudomonadota</taxon>
        <taxon>Gammaproteobacteria</taxon>
        <taxon>Pseudomonadales</taxon>
        <taxon>Ketobacteraceae</taxon>
        <taxon>Ketobacter</taxon>
    </lineage>
</organism>
<evidence type="ECO:0000256" key="1">
    <source>
        <dbReference type="SAM" id="MobiDB-lite"/>
    </source>
</evidence>
<dbReference type="Proteomes" id="UP000235116">
    <property type="component" value="Chromosome"/>
</dbReference>
<evidence type="ECO:0000256" key="2">
    <source>
        <dbReference type="SAM" id="Phobius"/>
    </source>
</evidence>
<name>A0A2K9LR50_9GAMM</name>
<keyword evidence="2" id="KW-1133">Transmembrane helix</keyword>